<accession>A0ACC1XJ23</accession>
<evidence type="ECO:0000313" key="1">
    <source>
        <dbReference type="EMBL" id="KAJ4711151.1"/>
    </source>
</evidence>
<evidence type="ECO:0000313" key="2">
    <source>
        <dbReference type="Proteomes" id="UP001164539"/>
    </source>
</evidence>
<dbReference type="EMBL" id="CM051402">
    <property type="protein sequence ID" value="KAJ4711151.1"/>
    <property type="molecule type" value="Genomic_DNA"/>
</dbReference>
<comment type="caution">
    <text evidence="1">The sequence shown here is derived from an EMBL/GenBank/DDBJ whole genome shotgun (WGS) entry which is preliminary data.</text>
</comment>
<sequence>MGIHSMRAALPFAGMVMVILVQVSNMVVIKEAMSKGINKYVIVVYSDALSCLIFLFSSLAIHRSERPRMTILILCKMFLLSAFGCSADIFSYIGLQYSSPTLNTAMINLVPAFTFVLAVSFRMEKLNWRSKSSQAKSLGTLVSIAGAFVVTFYEGPTIIRRLTATDTTSLDEQLLSPQSNWILGGFFLAIEAFLLSAWYILQALVLKEFPALSITLFFQSLFGTILSTIFTLIMVTDPSAWKLRPDIGLFAIVYSSVIRDSFQTSLLLWCLMRIGPLYVSMFKPLSIVFSILMGVIILGEQLFLGSLIGAVIIITGFYAVMWGRAKEQNTIHDSGVRSSESSGEKLPLLQNSAEE</sequence>
<protein>
    <submittedName>
        <fullName evidence="1">WAT1-related protein</fullName>
    </submittedName>
</protein>
<keyword evidence="2" id="KW-1185">Reference proteome</keyword>
<organism evidence="1 2">
    <name type="scientific">Melia azedarach</name>
    <name type="common">Chinaberry tree</name>
    <dbReference type="NCBI Taxonomy" id="155640"/>
    <lineage>
        <taxon>Eukaryota</taxon>
        <taxon>Viridiplantae</taxon>
        <taxon>Streptophyta</taxon>
        <taxon>Embryophyta</taxon>
        <taxon>Tracheophyta</taxon>
        <taxon>Spermatophyta</taxon>
        <taxon>Magnoliopsida</taxon>
        <taxon>eudicotyledons</taxon>
        <taxon>Gunneridae</taxon>
        <taxon>Pentapetalae</taxon>
        <taxon>rosids</taxon>
        <taxon>malvids</taxon>
        <taxon>Sapindales</taxon>
        <taxon>Meliaceae</taxon>
        <taxon>Melia</taxon>
    </lineage>
</organism>
<reference evidence="1 2" key="1">
    <citation type="journal article" date="2023" name="Science">
        <title>Complex scaffold remodeling in plant triterpene biosynthesis.</title>
        <authorList>
            <person name="De La Pena R."/>
            <person name="Hodgson H."/>
            <person name="Liu J.C."/>
            <person name="Stephenson M.J."/>
            <person name="Martin A.C."/>
            <person name="Owen C."/>
            <person name="Harkess A."/>
            <person name="Leebens-Mack J."/>
            <person name="Jimenez L.E."/>
            <person name="Osbourn A."/>
            <person name="Sattely E.S."/>
        </authorList>
    </citation>
    <scope>NUCLEOTIDE SEQUENCE [LARGE SCALE GENOMIC DNA]</scope>
    <source>
        <strain evidence="2">cv. JPN11</strain>
        <tissue evidence="1">Leaf</tissue>
    </source>
</reference>
<gene>
    <name evidence="1" type="ORF">OWV82_017220</name>
</gene>
<proteinExistence type="predicted"/>
<dbReference type="Proteomes" id="UP001164539">
    <property type="component" value="Chromosome 9"/>
</dbReference>
<name>A0ACC1XJ23_MELAZ</name>